<evidence type="ECO:0000259" key="3">
    <source>
        <dbReference type="PROSITE" id="PS50076"/>
    </source>
</evidence>
<dbReference type="Pfam" id="PF00226">
    <property type="entry name" value="DnaJ"/>
    <property type="match status" value="1"/>
</dbReference>
<keyword evidence="2" id="KW-0812">Transmembrane</keyword>
<organism evidence="4 5">
    <name type="scientific">Fimbriimonas ginsengisoli</name>
    <dbReference type="NCBI Taxonomy" id="1005039"/>
    <lineage>
        <taxon>Bacteria</taxon>
        <taxon>Bacillati</taxon>
        <taxon>Armatimonadota</taxon>
        <taxon>Fimbriimonadia</taxon>
        <taxon>Fimbriimonadales</taxon>
        <taxon>Fimbriimonadaceae</taxon>
        <taxon>Fimbriimonas</taxon>
    </lineage>
</organism>
<dbReference type="Gene3D" id="1.10.287.110">
    <property type="entry name" value="DnaJ domain"/>
    <property type="match status" value="1"/>
</dbReference>
<dbReference type="AlphaFoldDB" id="A0A931PV53"/>
<dbReference type="InterPro" id="IPR001623">
    <property type="entry name" value="DnaJ_domain"/>
</dbReference>
<dbReference type="CDD" id="cd06257">
    <property type="entry name" value="DnaJ"/>
    <property type="match status" value="1"/>
</dbReference>
<proteinExistence type="predicted"/>
<feature type="compositionally biased region" description="Low complexity" evidence="1">
    <location>
        <begin position="84"/>
        <end position="95"/>
    </location>
</feature>
<accession>A0A931PV53</accession>
<evidence type="ECO:0000256" key="2">
    <source>
        <dbReference type="SAM" id="Phobius"/>
    </source>
</evidence>
<feature type="transmembrane region" description="Helical" evidence="2">
    <location>
        <begin position="270"/>
        <end position="293"/>
    </location>
</feature>
<evidence type="ECO:0000256" key="1">
    <source>
        <dbReference type="SAM" id="MobiDB-lite"/>
    </source>
</evidence>
<dbReference type="PRINTS" id="PR00625">
    <property type="entry name" value="JDOMAIN"/>
</dbReference>
<name>A0A931PV53_FIMGI</name>
<dbReference type="PANTHER" id="PTHR43908:SF3">
    <property type="entry name" value="AT29763P-RELATED"/>
    <property type="match status" value="1"/>
</dbReference>
<reference evidence="4" key="1">
    <citation type="submission" date="2020-07" db="EMBL/GenBank/DDBJ databases">
        <title>Huge and variable diversity of episymbiotic CPR bacteria and DPANN archaea in groundwater ecosystems.</title>
        <authorList>
            <person name="He C.Y."/>
            <person name="Keren R."/>
            <person name="Whittaker M."/>
            <person name="Farag I.F."/>
            <person name="Doudna J."/>
            <person name="Cate J.H.D."/>
            <person name="Banfield J.F."/>
        </authorList>
    </citation>
    <scope>NUCLEOTIDE SEQUENCE</scope>
    <source>
        <strain evidence="4">NC_groundwater_17_Pr7_B-0.1um_64_12</strain>
    </source>
</reference>
<dbReference type="PANTHER" id="PTHR43908">
    <property type="entry name" value="AT29763P-RELATED"/>
    <property type="match status" value="1"/>
</dbReference>
<dbReference type="InterPro" id="IPR011990">
    <property type="entry name" value="TPR-like_helical_dom_sf"/>
</dbReference>
<evidence type="ECO:0000313" key="4">
    <source>
        <dbReference type="EMBL" id="MBI1755895.1"/>
    </source>
</evidence>
<gene>
    <name evidence="4" type="ORF">HYR64_02165</name>
</gene>
<dbReference type="Gene3D" id="1.25.40.10">
    <property type="entry name" value="Tetratricopeptide repeat domain"/>
    <property type="match status" value="1"/>
</dbReference>
<dbReference type="SUPFAM" id="SSF46565">
    <property type="entry name" value="Chaperone J-domain"/>
    <property type="match status" value="1"/>
</dbReference>
<dbReference type="SMART" id="SM00271">
    <property type="entry name" value="DnaJ"/>
    <property type="match status" value="1"/>
</dbReference>
<comment type="caution">
    <text evidence="4">The sequence shown here is derived from an EMBL/GenBank/DDBJ whole genome shotgun (WGS) entry which is preliminary data.</text>
</comment>
<dbReference type="Proteomes" id="UP000727962">
    <property type="component" value="Unassembled WGS sequence"/>
</dbReference>
<dbReference type="EMBL" id="JACOSL010000015">
    <property type="protein sequence ID" value="MBI1755895.1"/>
    <property type="molecule type" value="Genomic_DNA"/>
</dbReference>
<dbReference type="SUPFAM" id="SSF48452">
    <property type="entry name" value="TPR-like"/>
    <property type="match status" value="1"/>
</dbReference>
<feature type="transmembrane region" description="Helical" evidence="2">
    <location>
        <begin position="305"/>
        <end position="325"/>
    </location>
</feature>
<dbReference type="InterPro" id="IPR036869">
    <property type="entry name" value="J_dom_sf"/>
</dbReference>
<feature type="region of interest" description="Disordered" evidence="1">
    <location>
        <begin position="71"/>
        <end position="101"/>
    </location>
</feature>
<dbReference type="PROSITE" id="PS50076">
    <property type="entry name" value="DNAJ_2"/>
    <property type="match status" value="1"/>
</dbReference>
<feature type="domain" description="J" evidence="3">
    <location>
        <begin position="4"/>
        <end position="68"/>
    </location>
</feature>
<dbReference type="GO" id="GO:0030544">
    <property type="term" value="F:Hsp70 protein binding"/>
    <property type="evidence" value="ECO:0007669"/>
    <property type="project" value="TreeGrafter"/>
</dbReference>
<feature type="transmembrane region" description="Helical" evidence="2">
    <location>
        <begin position="331"/>
        <end position="350"/>
    </location>
</feature>
<feature type="transmembrane region" description="Helical" evidence="2">
    <location>
        <begin position="224"/>
        <end position="250"/>
    </location>
</feature>
<keyword evidence="2" id="KW-1133">Transmembrane helix</keyword>
<dbReference type="GO" id="GO:0071218">
    <property type="term" value="P:cellular response to misfolded protein"/>
    <property type="evidence" value="ECO:0007669"/>
    <property type="project" value="TreeGrafter"/>
</dbReference>
<keyword evidence="2" id="KW-0472">Membrane</keyword>
<sequence length="357" mass="37927">MARNHYEVLGVSRSATDAEIKSAYRRLALLHHPDRSSETGSREIFLAATKAYETLSDPAQRRAYDRTQIQTAGPKPTAAPKPPSSQKVKPSVQPKASRKAQIASDVTRMSLLYSRGQQAEAERIARRIVAGGDRQPLAHAILGDVARVRGKTREAARQYDLAAKAEPANPLYRRRHEEMLAALGSEALQADSPKAVVATGGVLIAAASYIALSQEPPLLASVPFISSWTLGLVAMTFLCGIAIGAALSVGGWLERFTTAPAGMPARMSPAASLGCVALISFWLAAALYGAVGTAQRGFNRSTSRLLSATTFAVCALSLGAALSPGLSPFQVLLWSGNLVYPAALCGWMVADTFKPER</sequence>
<protein>
    <submittedName>
        <fullName evidence="4">J domain-containing protein</fullName>
    </submittedName>
</protein>
<evidence type="ECO:0000313" key="5">
    <source>
        <dbReference type="Proteomes" id="UP000727962"/>
    </source>
</evidence>
<dbReference type="InterPro" id="IPR051100">
    <property type="entry name" value="DnaJ_subfamily_B/C"/>
</dbReference>